<dbReference type="EMBL" id="LVJN01000020">
    <property type="protein sequence ID" value="OSM02496.1"/>
    <property type="molecule type" value="Genomic_DNA"/>
</dbReference>
<name>A0A1Y2K4D0_9PROT</name>
<dbReference type="Proteomes" id="UP000194003">
    <property type="component" value="Unassembled WGS sequence"/>
</dbReference>
<comment type="caution">
    <text evidence="1">The sequence shown here is derived from an EMBL/GenBank/DDBJ whole genome shotgun (WGS) entry which is preliminary data.</text>
</comment>
<dbReference type="AlphaFoldDB" id="A0A1Y2K4D0"/>
<reference evidence="1 2" key="1">
    <citation type="journal article" date="2016" name="BMC Genomics">
        <title>Combined genomic and structural analyses of a cultured magnetotactic bacterium reveals its niche adaptation to a dynamic environment.</title>
        <authorList>
            <person name="Araujo A.C."/>
            <person name="Morillo V."/>
            <person name="Cypriano J."/>
            <person name="Teixeira L.C."/>
            <person name="Leao P."/>
            <person name="Lyra S."/>
            <person name="Almeida L.G."/>
            <person name="Bazylinski D.A."/>
            <person name="Vasconcellos A.T."/>
            <person name="Abreu F."/>
            <person name="Lins U."/>
        </authorList>
    </citation>
    <scope>NUCLEOTIDE SEQUENCE [LARGE SCALE GENOMIC DNA]</scope>
    <source>
        <strain evidence="1 2">IT-1</strain>
    </source>
</reference>
<evidence type="ECO:0000313" key="1">
    <source>
        <dbReference type="EMBL" id="OSM02496.1"/>
    </source>
</evidence>
<gene>
    <name evidence="1" type="ORF">MAIT1_02644</name>
</gene>
<accession>A0A1Y2K4D0</accession>
<protein>
    <submittedName>
        <fullName evidence="1">Uncharacterized protein</fullName>
    </submittedName>
</protein>
<proteinExistence type="predicted"/>
<dbReference type="STRING" id="1434232.MAIT1_02644"/>
<evidence type="ECO:0000313" key="2">
    <source>
        <dbReference type="Proteomes" id="UP000194003"/>
    </source>
</evidence>
<organism evidence="1 2">
    <name type="scientific">Magnetofaba australis IT-1</name>
    <dbReference type="NCBI Taxonomy" id="1434232"/>
    <lineage>
        <taxon>Bacteria</taxon>
        <taxon>Pseudomonadati</taxon>
        <taxon>Pseudomonadota</taxon>
        <taxon>Magnetococcia</taxon>
        <taxon>Magnetococcales</taxon>
        <taxon>Magnetococcaceae</taxon>
        <taxon>Magnetofaba</taxon>
    </lineage>
</organism>
<sequence length="152" mass="16622">MVHEPGKFWEILAIMRDSFWQQRKQRRQLALSSSGRTARKPLAVLTLAALVGLSGCAPRLQNPEPDEKVNVLVDLLVLRPVGAVATVAGTGAFLATLPIVEKENGYLSHARTTGREWVAKPAAFTFSRPLGQIPAGDSKQDITPYEHGVIQR</sequence>
<keyword evidence="2" id="KW-1185">Reference proteome</keyword>